<dbReference type="InterPro" id="IPR009996">
    <property type="entry name" value="YycH"/>
</dbReference>
<organism evidence="2 3">
    <name type="scientific">Sediminibacillus albus</name>
    <dbReference type="NCBI Taxonomy" id="407036"/>
    <lineage>
        <taxon>Bacteria</taxon>
        <taxon>Bacillati</taxon>
        <taxon>Bacillota</taxon>
        <taxon>Bacilli</taxon>
        <taxon>Bacillales</taxon>
        <taxon>Bacillaceae</taxon>
        <taxon>Sediminibacillus</taxon>
    </lineage>
</organism>
<gene>
    <name evidence="2" type="ORF">SAMN05216243_2417</name>
</gene>
<dbReference type="InterPro" id="IPR042274">
    <property type="entry name" value="YycH/YycI_2"/>
</dbReference>
<evidence type="ECO:0000313" key="3">
    <source>
        <dbReference type="Proteomes" id="UP000198694"/>
    </source>
</evidence>
<protein>
    <submittedName>
        <fullName evidence="2">Two-component signal transduction system YycFG, regulatory protein YycH</fullName>
    </submittedName>
</protein>
<dbReference type="CDD" id="cd15787">
    <property type="entry name" value="YycH_N"/>
    <property type="match status" value="1"/>
</dbReference>
<dbReference type="Proteomes" id="UP000198694">
    <property type="component" value="Unassembled WGS sequence"/>
</dbReference>
<evidence type="ECO:0000259" key="1">
    <source>
        <dbReference type="Pfam" id="PF07435"/>
    </source>
</evidence>
<dbReference type="OrthoDB" id="2382185at2"/>
<feature type="domain" description="Regulatory protein YycH" evidence="1">
    <location>
        <begin position="6"/>
        <end position="431"/>
    </location>
</feature>
<dbReference type="Pfam" id="PF07435">
    <property type="entry name" value="YycH"/>
    <property type="match status" value="1"/>
</dbReference>
<dbReference type="RefSeq" id="WP_093214458.1">
    <property type="nucleotide sequence ID" value="NZ_FNFL01000003.1"/>
</dbReference>
<dbReference type="STRING" id="407036.SAMN05216243_2417"/>
<dbReference type="AlphaFoldDB" id="A0A1G9A5D2"/>
<reference evidence="2 3" key="1">
    <citation type="submission" date="2016-10" db="EMBL/GenBank/DDBJ databases">
        <authorList>
            <person name="de Groot N.N."/>
        </authorList>
    </citation>
    <scope>NUCLEOTIDE SEQUENCE [LARGE SCALE GENOMIC DNA]</scope>
    <source>
        <strain evidence="2 3">CGMCC 1.6502</strain>
    </source>
</reference>
<keyword evidence="3" id="KW-1185">Reference proteome</keyword>
<dbReference type="EMBL" id="FNFL01000003">
    <property type="protein sequence ID" value="SDK22431.1"/>
    <property type="molecule type" value="Genomic_DNA"/>
</dbReference>
<sequence>MKREFLKTVALSILIAASLLLTLGIWNYQPNYDELDNSNYTNETLRGGKEETKKSIVEPSKVIINSNGSYSGFNDKTRQDELYRKMQDWSLIGFEEGIKTDQELPDSDEYMVELIFPLEVPASAIRDLFTVEDHNIEQVQRGSFDRIFLRLNEDDTINMTFFNTEAMMSMESTVQNANAANLVEKYAEIDDQIDYIRYEAGADTPIYLPRESRELKELTFSADAFTTTAELDPLLNSLLLNREVLKSNRMEGGGRSYSDGIRELRAHESEKYMEYINPLPENRRIDNWELVNQTVNFLNTHKGWTNSSQDEYQLYELNAQQNEVTYRLVYKEYPVFGEMDQLATINIVWRNQPYKYNRPLFQLGDSFDYGSPSNLPMGTDIVNFLDNTKGSSGIKDIMIGYKLVDEGISVRLEPTWFKKDGGGWSELDLSELSGLEEG</sequence>
<dbReference type="Gene3D" id="3.30.310.160">
    <property type="entry name" value="YycH protein, domain 2"/>
    <property type="match status" value="1"/>
</dbReference>
<name>A0A1G9A5D2_9BACI</name>
<evidence type="ECO:0000313" key="2">
    <source>
        <dbReference type="EMBL" id="SDK22431.1"/>
    </source>
</evidence>
<proteinExistence type="predicted"/>
<accession>A0A1G9A5D2</accession>